<accession>A0A835QCK6</accession>
<dbReference type="EMBL" id="JADCNM010000009">
    <property type="protein sequence ID" value="KAG0468301.1"/>
    <property type="molecule type" value="Genomic_DNA"/>
</dbReference>
<dbReference type="Proteomes" id="UP000639772">
    <property type="component" value="Chromosome 9"/>
</dbReference>
<protein>
    <submittedName>
        <fullName evidence="1">Uncharacterized protein</fullName>
    </submittedName>
</protein>
<sequence>MPKKIWSFFDKCVTEIELPHLSESNNNDTSFYTVKDICIDEGVQSFQKILVESGKVNNDNSAIWKSMEAYGNAAPMAELTQNGIPQDSKPSSVNEGQVTLGKLLEGNIEGRESLSPCKFETYSNDAKERSVKV</sequence>
<proteinExistence type="predicted"/>
<dbReference type="AlphaFoldDB" id="A0A835QCK6"/>
<gene>
    <name evidence="1" type="ORF">HPP92_017629</name>
</gene>
<reference evidence="1 2" key="1">
    <citation type="journal article" date="2020" name="Nat. Food">
        <title>A phased Vanilla planifolia genome enables genetic improvement of flavour and production.</title>
        <authorList>
            <person name="Hasing T."/>
            <person name="Tang H."/>
            <person name="Brym M."/>
            <person name="Khazi F."/>
            <person name="Huang T."/>
            <person name="Chambers A.H."/>
        </authorList>
    </citation>
    <scope>NUCLEOTIDE SEQUENCE [LARGE SCALE GENOMIC DNA]</scope>
    <source>
        <tissue evidence="1">Leaf</tissue>
    </source>
</reference>
<name>A0A835QCK6_VANPL</name>
<dbReference type="OrthoDB" id="1911032at2759"/>
<organism evidence="1 2">
    <name type="scientific">Vanilla planifolia</name>
    <name type="common">Vanilla</name>
    <dbReference type="NCBI Taxonomy" id="51239"/>
    <lineage>
        <taxon>Eukaryota</taxon>
        <taxon>Viridiplantae</taxon>
        <taxon>Streptophyta</taxon>
        <taxon>Embryophyta</taxon>
        <taxon>Tracheophyta</taxon>
        <taxon>Spermatophyta</taxon>
        <taxon>Magnoliopsida</taxon>
        <taxon>Liliopsida</taxon>
        <taxon>Asparagales</taxon>
        <taxon>Orchidaceae</taxon>
        <taxon>Vanilloideae</taxon>
        <taxon>Vanilleae</taxon>
        <taxon>Vanilla</taxon>
    </lineage>
</organism>
<evidence type="ECO:0000313" key="2">
    <source>
        <dbReference type="Proteomes" id="UP000639772"/>
    </source>
</evidence>
<comment type="caution">
    <text evidence="1">The sequence shown here is derived from an EMBL/GenBank/DDBJ whole genome shotgun (WGS) entry which is preliminary data.</text>
</comment>
<evidence type="ECO:0000313" key="1">
    <source>
        <dbReference type="EMBL" id="KAG0468301.1"/>
    </source>
</evidence>